<evidence type="ECO:0000313" key="1">
    <source>
        <dbReference type="EMBL" id="ADU63934.1"/>
    </source>
</evidence>
<name>E6VYR7_PSEA9</name>
<dbReference type="InterPro" id="IPR021730">
    <property type="entry name" value="YdbH"/>
</dbReference>
<dbReference type="STRING" id="643562.Daes_2940"/>
<dbReference type="HOGENOM" id="CLU_339126_0_0_7"/>
<dbReference type="RefSeq" id="WP_013515836.1">
    <property type="nucleotide sequence ID" value="NC_014844.1"/>
</dbReference>
<dbReference type="Proteomes" id="UP000002191">
    <property type="component" value="Chromosome"/>
</dbReference>
<keyword evidence="2" id="KW-1185">Reference proteome</keyword>
<organism evidence="1 2">
    <name type="scientific">Pseudodesulfovibrio aespoeensis (strain ATCC 700646 / DSM 10631 / Aspo-2)</name>
    <name type="common">Desulfovibrio aespoeensis</name>
    <dbReference type="NCBI Taxonomy" id="643562"/>
    <lineage>
        <taxon>Bacteria</taxon>
        <taxon>Pseudomonadati</taxon>
        <taxon>Thermodesulfobacteriota</taxon>
        <taxon>Desulfovibrionia</taxon>
        <taxon>Desulfovibrionales</taxon>
        <taxon>Desulfovibrionaceae</taxon>
    </lineage>
</organism>
<protein>
    <submittedName>
        <fullName evidence="1">Dicarboxylate transport</fullName>
    </submittedName>
</protein>
<proteinExistence type="predicted"/>
<reference evidence="2" key="1">
    <citation type="submission" date="2010-12" db="EMBL/GenBank/DDBJ databases">
        <title>Complete sequence of Desulfovibrio aespoeensis Aspo-2.</title>
        <authorList>
            <consortium name="US DOE Joint Genome Institute"/>
            <person name="Lucas S."/>
            <person name="Copeland A."/>
            <person name="Lapidus A."/>
            <person name="Cheng J.-F."/>
            <person name="Goodwin L."/>
            <person name="Pitluck S."/>
            <person name="Chertkov O."/>
            <person name="Misra M."/>
            <person name="Detter J.C."/>
            <person name="Han C."/>
            <person name="Tapia R."/>
            <person name="Land M."/>
            <person name="Hauser L."/>
            <person name="Kyrpides N."/>
            <person name="Ivanova N."/>
            <person name="Ovchinnikova G."/>
            <person name="Pedersen K."/>
            <person name="Jagevall S."/>
            <person name="Hazen T."/>
            <person name="Woyke T."/>
        </authorList>
    </citation>
    <scope>NUCLEOTIDE SEQUENCE [LARGE SCALE GENOMIC DNA]</scope>
    <source>
        <strain evidence="2">ATCC 700646 / DSM 10631 / Aspo-2</strain>
    </source>
</reference>
<dbReference type="EMBL" id="CP002431">
    <property type="protein sequence ID" value="ADU63934.1"/>
    <property type="molecule type" value="Genomic_DNA"/>
</dbReference>
<dbReference type="Pfam" id="PF11739">
    <property type="entry name" value="YdbH-like"/>
    <property type="match status" value="1"/>
</dbReference>
<dbReference type="OrthoDB" id="5429826at2"/>
<accession>E6VYR7</accession>
<evidence type="ECO:0000313" key="2">
    <source>
        <dbReference type="Proteomes" id="UP000002191"/>
    </source>
</evidence>
<dbReference type="eggNOG" id="COG2911">
    <property type="taxonomic scope" value="Bacteria"/>
</dbReference>
<dbReference type="KEGG" id="das:Daes_2940"/>
<reference evidence="1 2" key="2">
    <citation type="journal article" date="2014" name="Genome Announc.">
        <title>Complete Genome Sequence of the Subsurface, Mesophilic Sulfate-Reducing Bacterium Desulfovibrio aespoeensis Aspo-2.</title>
        <authorList>
            <person name="Pedersen K."/>
            <person name="Bengtsson A."/>
            <person name="Edlund J."/>
            <person name="Rabe L."/>
            <person name="Hazen T."/>
            <person name="Chakraborty R."/>
            <person name="Goodwin L."/>
            <person name="Shapiro N."/>
        </authorList>
    </citation>
    <scope>NUCLEOTIDE SEQUENCE [LARGE SCALE GENOMIC DNA]</scope>
    <source>
        <strain evidence="2">ATCC 700646 / DSM 10631 / Aspo-2</strain>
    </source>
</reference>
<sequence length="817" mass="86550">MSKSLARQLLKWTLRITPWVLALALGAGWALSAWTPTYLERLIPQLARDMGLPVTEFHIRSAGLFSADIGPVELALATGDPDDGLRLESVRVTYTPASLRLGRVHRVVIRGVSLAGSHDGQTFRLPLLDLFQAAESGAKAGKTPLPVLPFDQLVIEDSILTLDTPAARLFIPFAATVTPPGAPGEPMRVTAALRVRDQDISISADLGPTLDDLTLTVAAQGLRLASLGDLLPLAVDGLLDLELTAALDLSRPESIVASASVTLRQADLACLGATLADDTLRLAAAVAEEGVAVTLAPLALTGPHPLTLHASEIIISGDMVRADFTLASAATLPEGTVIPGAFEARRENGGWTVALTMEKKDSFRAAAGGRSLRLGGLTLALRGAVSPAATETQTGVSAAMVLEARTRSCSLDGADFATGSATLRLPLAWPAPARHEQGRLTVAAIRSGARRLGSLNAALWQESLGVRFTGDFNTDLLPKLRASLAGNASLADGTASATFAVKGYPLPKGFDPGTLAPGLAGVAVAGTLDAEGAVHYNKAGLKSRLGVFVTDGSLVYGGEGQDNDGVRLDGLHLYFESPDIVDFRSDPAQVLTFERLRTADIEMTDGVIAFQVEPGGVTLVERARFAWCGGHVESRAFRVVPGRDEYDVTLHCSGLRLSELLAQLGLARARGDSTLSGELPVVWKGGQLSFHQGFLHSTPGEGGVIQVEGLDNLVAAIPEGTPERAQIELARAAMQDFEYNWVRLRADTVGRDLLMRLSVDGKPAKMLPFVYRKDFGGFVKVEGDIQGSNFQGLRLDVNFSLPLDRILLYKNVIGRIE</sequence>
<gene>
    <name evidence="1" type="ordered locus">Daes_2940</name>
</gene>
<dbReference type="AlphaFoldDB" id="E6VYR7"/>